<dbReference type="EC" id="3.2.1.28" evidence="4"/>
<dbReference type="InterPro" id="IPR018232">
    <property type="entry name" value="Glyco_hydro_37_CS"/>
</dbReference>
<dbReference type="EMBL" id="KI676444">
    <property type="protein sequence ID" value="ETL25674.1"/>
    <property type="molecule type" value="Genomic_DNA"/>
</dbReference>
<reference evidence="6" key="1">
    <citation type="submission" date="2013-11" db="EMBL/GenBank/DDBJ databases">
        <title>The Genome Sequence of Phytophthora parasitica CJ05E6.</title>
        <authorList>
            <consortium name="The Broad Institute Genomics Platform"/>
            <person name="Russ C."/>
            <person name="Tyler B."/>
            <person name="Panabieres F."/>
            <person name="Shan W."/>
            <person name="Tripathy S."/>
            <person name="Grunwald N."/>
            <person name="Machado M."/>
            <person name="Johnson C.S."/>
            <person name="Arredondo F."/>
            <person name="Hong C."/>
            <person name="Coffey M."/>
            <person name="Young S.K."/>
            <person name="Zeng Q."/>
            <person name="Gargeya S."/>
            <person name="Fitzgerald M."/>
            <person name="Abouelleil A."/>
            <person name="Alvarado L."/>
            <person name="Chapman S.B."/>
            <person name="Gainer-Dewar J."/>
            <person name="Goldberg J."/>
            <person name="Griggs A."/>
            <person name="Gujja S."/>
            <person name="Hansen M."/>
            <person name="Howarth C."/>
            <person name="Imamovic A."/>
            <person name="Ireland A."/>
            <person name="Larimer J."/>
            <person name="McCowan C."/>
            <person name="Murphy C."/>
            <person name="Pearson M."/>
            <person name="Poon T.W."/>
            <person name="Priest M."/>
            <person name="Roberts A."/>
            <person name="Saif S."/>
            <person name="Shea T."/>
            <person name="Sykes S."/>
            <person name="Wortman J."/>
            <person name="Nusbaum C."/>
            <person name="Birren B."/>
        </authorList>
    </citation>
    <scope>NUCLEOTIDE SEQUENCE [LARGE SCALE GENOMIC DNA]</scope>
    <source>
        <strain evidence="6">CJ05E6</strain>
    </source>
</reference>
<protein>
    <recommendedName>
        <fullName evidence="4">Trehalase</fullName>
        <ecNumber evidence="4">3.2.1.28</ecNumber>
    </recommendedName>
    <alternativeName>
        <fullName evidence="4">Alpha-trehalose glucohydrolase</fullName>
    </alternativeName>
</protein>
<dbReference type="Proteomes" id="UP000053864">
    <property type="component" value="Unassembled WGS sequence"/>
</dbReference>
<proteinExistence type="inferred from homology"/>
<dbReference type="InterPro" id="IPR008928">
    <property type="entry name" value="6-hairpin_glycosidase_sf"/>
</dbReference>
<dbReference type="PANTHER" id="PTHR23403:SF1">
    <property type="entry name" value="TREHALASE"/>
    <property type="match status" value="1"/>
</dbReference>
<evidence type="ECO:0000256" key="4">
    <source>
        <dbReference type="RuleBase" id="RU361180"/>
    </source>
</evidence>
<dbReference type="GO" id="GO:0004555">
    <property type="term" value="F:alpha,alpha-trehalase activity"/>
    <property type="evidence" value="ECO:0007669"/>
    <property type="project" value="UniProtKB-EC"/>
</dbReference>
<feature type="region of interest" description="Disordered" evidence="5">
    <location>
        <begin position="44"/>
        <end position="66"/>
    </location>
</feature>
<comment type="catalytic activity">
    <reaction evidence="4">
        <text>alpha,alpha-trehalose + H2O = alpha-D-glucose + beta-D-glucose</text>
        <dbReference type="Rhea" id="RHEA:32675"/>
        <dbReference type="ChEBI" id="CHEBI:15377"/>
        <dbReference type="ChEBI" id="CHEBI:15903"/>
        <dbReference type="ChEBI" id="CHEBI:16551"/>
        <dbReference type="ChEBI" id="CHEBI:17925"/>
        <dbReference type="EC" id="3.2.1.28"/>
    </reaction>
</comment>
<evidence type="ECO:0000256" key="1">
    <source>
        <dbReference type="ARBA" id="ARBA00005615"/>
    </source>
</evidence>
<evidence type="ECO:0000256" key="5">
    <source>
        <dbReference type="SAM" id="MobiDB-lite"/>
    </source>
</evidence>
<comment type="similarity">
    <text evidence="1 4">Belongs to the glycosyl hydrolase 37 family.</text>
</comment>
<dbReference type="Pfam" id="PF01204">
    <property type="entry name" value="Trehalase"/>
    <property type="match status" value="1"/>
</dbReference>
<gene>
    <name evidence="6" type="ORF">L916_20520</name>
</gene>
<sequence>MSPSSSSFAPSYSCMIEGSGRDEVEALKRTALLDDKLNHDAASNEEKTLLLPKDQHQDDRSTQKRRDAAGVLGREVILRYVRWAMEILVVMIIVAGSLRLLSTKTCDHEVRRTPSFSLHRSGGKLMHGGHRLRSFLRHMKSHPPVLGELPSDADITLGVDVELERAMDIYCHGPLLHAVQMANVFSDSKYFVDMPIKENSSAFDILVDFQRRELAMTDYRPHAHDTHEQLLRRFINDHFDPPGTDLLPITPFDYQGQYHPPMVSDIQDNELRDWAFGLHQIWQTLGRIRNPNVKGSLLRSRKLDAPSLNQPANVLIVPGGRFRESYYWDSYWIVQGLLVSDMPITARGIVNHLLEYVSDYGFVPNGGRIYYLTRSQPPMLSDMVKLVARLPADGNESEYDEEYLRAALPILEREYDFWMQHGPCGHAVELTRRNSSAGATDKATYVLNRYTSNANRPRPESYREDVLVAAEIFDRTMQMDGNAAATERHKDKYYNNVIAAAESGWDFSSRWLRDPLDMKSMVTSSVVPVDLNAIMYRVERNLMEFNRHLGNDDRAQYFEGAAARRLEAIDAILWSEKHKSWKDYDLETDTHSSIISVSDYTPLWAKAFNSSDIDRLKHVVTSLKSSGLLQVGGVQTTTIFSGQQWDSPNAWPPEQDIIVEGLLAVNTTESYSLARELSQTWTQTSLTAWKQTGLMFEKYNSSEIGGLGAGGEYFPQFGFGWTNGVILKFLTIHQNLLLAE</sequence>
<dbReference type="PANTHER" id="PTHR23403">
    <property type="entry name" value="TREHALASE"/>
    <property type="match status" value="1"/>
</dbReference>
<keyword evidence="3 4" id="KW-0326">Glycosidase</keyword>
<keyword evidence="2 4" id="KW-0378">Hydrolase</keyword>
<dbReference type="VEuPathDB" id="FungiDB:PPTG_18624"/>
<dbReference type="AlphaFoldDB" id="W2HUN6"/>
<dbReference type="GO" id="GO:0005993">
    <property type="term" value="P:trehalose catabolic process"/>
    <property type="evidence" value="ECO:0007669"/>
    <property type="project" value="TreeGrafter"/>
</dbReference>
<dbReference type="PRINTS" id="PR00744">
    <property type="entry name" value="GLHYDRLASE37"/>
</dbReference>
<evidence type="ECO:0000313" key="6">
    <source>
        <dbReference type="EMBL" id="ETL25674.1"/>
    </source>
</evidence>
<name>W2HUN6_PHYNI</name>
<dbReference type="InterPro" id="IPR012341">
    <property type="entry name" value="6hp_glycosidase-like_sf"/>
</dbReference>
<accession>W2HUN6</accession>
<dbReference type="PROSITE" id="PS00928">
    <property type="entry name" value="TREHALASE_2"/>
    <property type="match status" value="1"/>
</dbReference>
<dbReference type="SUPFAM" id="SSF48208">
    <property type="entry name" value="Six-hairpin glycosidases"/>
    <property type="match status" value="1"/>
</dbReference>
<dbReference type="Gene3D" id="1.50.10.10">
    <property type="match status" value="1"/>
</dbReference>
<evidence type="ECO:0000256" key="2">
    <source>
        <dbReference type="ARBA" id="ARBA00022801"/>
    </source>
</evidence>
<dbReference type="InterPro" id="IPR001661">
    <property type="entry name" value="Glyco_hydro_37"/>
</dbReference>
<dbReference type="PROSITE" id="PS00927">
    <property type="entry name" value="TREHALASE_1"/>
    <property type="match status" value="1"/>
</dbReference>
<organism evidence="6">
    <name type="scientific">Phytophthora nicotianae</name>
    <name type="common">Potato buckeye rot agent</name>
    <name type="synonym">Phytophthora parasitica</name>
    <dbReference type="NCBI Taxonomy" id="4792"/>
    <lineage>
        <taxon>Eukaryota</taxon>
        <taxon>Sar</taxon>
        <taxon>Stramenopiles</taxon>
        <taxon>Oomycota</taxon>
        <taxon>Peronosporomycetes</taxon>
        <taxon>Peronosporales</taxon>
        <taxon>Peronosporaceae</taxon>
        <taxon>Phytophthora</taxon>
    </lineage>
</organism>
<evidence type="ECO:0000256" key="3">
    <source>
        <dbReference type="ARBA" id="ARBA00023295"/>
    </source>
</evidence>